<reference evidence="3 4" key="1">
    <citation type="submission" date="2016-07" db="EMBL/GenBank/DDBJ databases">
        <title>Pervasive Adenine N6-methylation of Active Genes in Fungi.</title>
        <authorList>
            <consortium name="DOE Joint Genome Institute"/>
            <person name="Mondo S.J."/>
            <person name="Dannebaum R.O."/>
            <person name="Kuo R.C."/>
            <person name="Labutti K."/>
            <person name="Haridas S."/>
            <person name="Kuo A."/>
            <person name="Salamov A."/>
            <person name="Ahrendt S.R."/>
            <person name="Lipzen A."/>
            <person name="Sullivan W."/>
            <person name="Andreopoulos W.B."/>
            <person name="Clum A."/>
            <person name="Lindquist E."/>
            <person name="Daum C."/>
            <person name="Ramamoorthy G.K."/>
            <person name="Gryganskyi A."/>
            <person name="Culley D."/>
            <person name="Magnuson J.K."/>
            <person name="James T.Y."/>
            <person name="O'Malley M.A."/>
            <person name="Stajich J.E."/>
            <person name="Spatafora J.W."/>
            <person name="Visel A."/>
            <person name="Grigoriev I.V."/>
        </authorList>
    </citation>
    <scope>NUCLEOTIDE SEQUENCE [LARGE SCALE GENOMIC DNA]</scope>
    <source>
        <strain evidence="3 4">ATCC 12442</strain>
    </source>
</reference>
<name>A0A1Y1WM91_9FUNG</name>
<dbReference type="AlphaFoldDB" id="A0A1Y1WM91"/>
<dbReference type="PIRSF" id="PIRSF005211">
    <property type="entry name" value="Ab_hydro_YheT"/>
    <property type="match status" value="1"/>
</dbReference>
<dbReference type="InterPro" id="IPR029058">
    <property type="entry name" value="AB_hydrolase_fold"/>
</dbReference>
<dbReference type="GO" id="GO:0051793">
    <property type="term" value="P:medium-chain fatty acid catabolic process"/>
    <property type="evidence" value="ECO:0007669"/>
    <property type="project" value="TreeGrafter"/>
</dbReference>
<dbReference type="RefSeq" id="XP_040747527.1">
    <property type="nucleotide sequence ID" value="XM_040886162.1"/>
</dbReference>
<dbReference type="GO" id="GO:0051792">
    <property type="term" value="P:medium-chain fatty acid biosynthetic process"/>
    <property type="evidence" value="ECO:0007669"/>
    <property type="project" value="TreeGrafter"/>
</dbReference>
<proteinExistence type="inferred from homology"/>
<feature type="non-terminal residue" evidence="3">
    <location>
        <position position="1"/>
    </location>
</feature>
<feature type="active site" description="Charge relay system" evidence="2">
    <location>
        <position position="223"/>
    </location>
</feature>
<dbReference type="STRING" id="61395.A0A1Y1WM91"/>
<gene>
    <name evidence="3" type="ORF">DL89DRAFT_264233</name>
</gene>
<dbReference type="GO" id="GO:0008126">
    <property type="term" value="F:acetylesterase activity"/>
    <property type="evidence" value="ECO:0007669"/>
    <property type="project" value="TreeGrafter"/>
</dbReference>
<dbReference type="Proteomes" id="UP000193922">
    <property type="component" value="Unassembled WGS sequence"/>
</dbReference>
<comment type="similarity">
    <text evidence="1">Belongs to the AB hydrolase superfamily. AB hydrolase 4 family.</text>
</comment>
<evidence type="ECO:0000313" key="3">
    <source>
        <dbReference type="EMBL" id="ORX74316.1"/>
    </source>
</evidence>
<dbReference type="GO" id="GO:0047372">
    <property type="term" value="F:monoacylglycerol lipase activity"/>
    <property type="evidence" value="ECO:0007669"/>
    <property type="project" value="TreeGrafter"/>
</dbReference>
<accession>A0A1Y1WM91</accession>
<dbReference type="PANTHER" id="PTHR10794">
    <property type="entry name" value="ABHYDROLASE DOMAIN-CONTAINING PROTEIN"/>
    <property type="match status" value="1"/>
</dbReference>
<dbReference type="PANTHER" id="PTHR10794:SF63">
    <property type="entry name" value="ALPHA_BETA HYDROLASE 1, ISOFORM A"/>
    <property type="match status" value="1"/>
</dbReference>
<evidence type="ECO:0000256" key="1">
    <source>
        <dbReference type="ARBA" id="ARBA00010884"/>
    </source>
</evidence>
<feature type="active site" description="Charge relay system" evidence="2">
    <location>
        <position position="252"/>
    </location>
</feature>
<organism evidence="3 4">
    <name type="scientific">Linderina pennispora</name>
    <dbReference type="NCBI Taxonomy" id="61395"/>
    <lineage>
        <taxon>Eukaryota</taxon>
        <taxon>Fungi</taxon>
        <taxon>Fungi incertae sedis</taxon>
        <taxon>Zoopagomycota</taxon>
        <taxon>Kickxellomycotina</taxon>
        <taxon>Kickxellomycetes</taxon>
        <taxon>Kickxellales</taxon>
        <taxon>Kickxellaceae</taxon>
        <taxon>Linderina</taxon>
    </lineage>
</organism>
<dbReference type="OrthoDB" id="5954035at2759"/>
<dbReference type="SUPFAM" id="SSF53474">
    <property type="entry name" value="alpha/beta-Hydrolases"/>
    <property type="match status" value="1"/>
</dbReference>
<dbReference type="InterPro" id="IPR050960">
    <property type="entry name" value="AB_hydrolase_4_sf"/>
</dbReference>
<dbReference type="Gene3D" id="3.40.50.1820">
    <property type="entry name" value="alpha/beta hydrolase"/>
    <property type="match status" value="1"/>
</dbReference>
<dbReference type="InterPro" id="IPR012020">
    <property type="entry name" value="ABHD4"/>
</dbReference>
<feature type="active site" description="Charge relay system" evidence="2">
    <location>
        <position position="108"/>
    </location>
</feature>
<comment type="caution">
    <text evidence="3">The sequence shown here is derived from an EMBL/GenBank/DDBJ whole genome shotgun (WGS) entry which is preliminary data.</text>
</comment>
<evidence type="ECO:0000256" key="2">
    <source>
        <dbReference type="PIRSR" id="PIRSR005211-1"/>
    </source>
</evidence>
<dbReference type="GeneID" id="63802810"/>
<evidence type="ECO:0000313" key="4">
    <source>
        <dbReference type="Proteomes" id="UP000193922"/>
    </source>
</evidence>
<dbReference type="EMBL" id="MCFD01000001">
    <property type="protein sequence ID" value="ORX74316.1"/>
    <property type="molecule type" value="Genomic_DNA"/>
</dbReference>
<keyword evidence="4" id="KW-1185">Reference proteome</keyword>
<protein>
    <recommendedName>
        <fullName evidence="5">AB hydrolase-1 domain-containing protein</fullName>
    </recommendedName>
</protein>
<evidence type="ECO:0008006" key="5">
    <source>
        <dbReference type="Google" id="ProtNLM"/>
    </source>
</evidence>
<sequence>MADGGTVSLDWYPSKEPREGEERLPIIFLIVGVGSSSQEYSMRALAKSLALSPQRFRVAVFNHRGTARMPVTSPRPYDAGFTSDFREAVNHVRSKSHPLARMMAVGFSYVGEEGEQCLLSAAVAVLGEAVNADSFLNNKIFLPQVIRSMKHSLKHAKTVKPHPEWINEIDNIITASRPRQIEEQVIAKINGCNSLEEYYAMASSSSYVDNIRIPYLAINSLDDPVTPPAGIPVQKFKQNPHLSLALVRHGGHLAFLTGTLSPRVWLIKPIEEFTSAIAKL</sequence>